<evidence type="ECO:0000313" key="6">
    <source>
        <dbReference type="Proteomes" id="UP000521676"/>
    </source>
</evidence>
<name>A0A8T7LZR3_9CHLR</name>
<dbReference type="CDD" id="cd02440">
    <property type="entry name" value="AdoMet_MTases"/>
    <property type="match status" value="1"/>
</dbReference>
<dbReference type="InterPro" id="IPR041698">
    <property type="entry name" value="Methyltransf_25"/>
</dbReference>
<protein>
    <submittedName>
        <fullName evidence="4">Class I SAM-dependent methyltransferase</fullName>
    </submittedName>
</protein>
<dbReference type="GO" id="GO:0008168">
    <property type="term" value="F:methyltransferase activity"/>
    <property type="evidence" value="ECO:0007669"/>
    <property type="project" value="UniProtKB-KW"/>
</dbReference>
<evidence type="ECO:0000313" key="7">
    <source>
        <dbReference type="Proteomes" id="UP001431572"/>
    </source>
</evidence>
<dbReference type="SUPFAM" id="SSF53335">
    <property type="entry name" value="S-adenosyl-L-methionine-dependent methyltransferases"/>
    <property type="match status" value="1"/>
</dbReference>
<gene>
    <name evidence="4" type="ORF">HXX08_01295</name>
    <name evidence="5" type="ORF">OZ401_002180</name>
</gene>
<dbReference type="AlphaFoldDB" id="A0A8T7LZR3"/>
<dbReference type="Proteomes" id="UP001431572">
    <property type="component" value="Chromosome 1"/>
</dbReference>
<evidence type="ECO:0000313" key="4">
    <source>
        <dbReference type="EMBL" id="NWJ44491.1"/>
    </source>
</evidence>
<dbReference type="EMBL" id="JACATZ010000001">
    <property type="protein sequence ID" value="NWJ44491.1"/>
    <property type="molecule type" value="Genomic_DNA"/>
</dbReference>
<organism evidence="4 6">
    <name type="scientific">Candidatus Chlorohelix allophototropha</name>
    <dbReference type="NCBI Taxonomy" id="3003348"/>
    <lineage>
        <taxon>Bacteria</taxon>
        <taxon>Bacillati</taxon>
        <taxon>Chloroflexota</taxon>
        <taxon>Chloroflexia</taxon>
        <taxon>Candidatus Chloroheliales</taxon>
        <taxon>Candidatus Chloroheliaceae</taxon>
        <taxon>Candidatus Chlorohelix</taxon>
    </lineage>
</organism>
<dbReference type="InterPro" id="IPR029063">
    <property type="entry name" value="SAM-dependent_MTases_sf"/>
</dbReference>
<reference evidence="4 6" key="1">
    <citation type="submission" date="2020-06" db="EMBL/GenBank/DDBJ databases">
        <title>Anoxygenic phototrophic Chloroflexota member uses a Type I reaction center.</title>
        <authorList>
            <person name="Tsuji J.M."/>
            <person name="Shaw N.A."/>
            <person name="Nagashima S."/>
            <person name="Venkiteswaran J."/>
            <person name="Schiff S.L."/>
            <person name="Hanada S."/>
            <person name="Tank M."/>
            <person name="Neufeld J.D."/>
        </authorList>
    </citation>
    <scope>NUCLEOTIDE SEQUENCE [LARGE SCALE GENOMIC DNA]</scope>
    <source>
        <strain evidence="4">L227-S17</strain>
    </source>
</reference>
<dbReference type="Pfam" id="PF13649">
    <property type="entry name" value="Methyltransf_25"/>
    <property type="match status" value="1"/>
</dbReference>
<dbReference type="Proteomes" id="UP000521676">
    <property type="component" value="Unassembled WGS sequence"/>
</dbReference>
<dbReference type="RefSeq" id="WP_341468268.1">
    <property type="nucleotide sequence ID" value="NZ_CP128399.1"/>
</dbReference>
<dbReference type="PANTHER" id="PTHR43861">
    <property type="entry name" value="TRANS-ACONITATE 2-METHYLTRANSFERASE-RELATED"/>
    <property type="match status" value="1"/>
</dbReference>
<evidence type="ECO:0000256" key="2">
    <source>
        <dbReference type="ARBA" id="ARBA00022679"/>
    </source>
</evidence>
<evidence type="ECO:0000259" key="3">
    <source>
        <dbReference type="Pfam" id="PF13649"/>
    </source>
</evidence>
<accession>A0A8T7LZR3</accession>
<sequence>MSQEILQEQIEYYRKRAEEYDEWFYRKGRYDRGAELNQLWFDEAKQVRQELLQNPPVETALELACGTGIWTQELVKVARNITALDASPEVIEINRTKLNSPAITYEQVDLFEWEPQRQYELVFFSFWLSHVPPELLSAFLNKIYRATKPGGHCFLIDSRLEPTSTAKDAPLREDETIYRTRKLNDGSSFKVVKIFYEQAELSESLSAVGFVPDIKVTPHYFIYGSATKPS</sequence>
<dbReference type="Gene3D" id="3.40.50.150">
    <property type="entry name" value="Vaccinia Virus protein VP39"/>
    <property type="match status" value="1"/>
</dbReference>
<dbReference type="GO" id="GO:0032259">
    <property type="term" value="P:methylation"/>
    <property type="evidence" value="ECO:0007669"/>
    <property type="project" value="UniProtKB-KW"/>
</dbReference>
<dbReference type="EMBL" id="CP128399">
    <property type="protein sequence ID" value="WJW66384.1"/>
    <property type="molecule type" value="Genomic_DNA"/>
</dbReference>
<dbReference type="PANTHER" id="PTHR43861:SF1">
    <property type="entry name" value="TRANS-ACONITATE 2-METHYLTRANSFERASE"/>
    <property type="match status" value="1"/>
</dbReference>
<evidence type="ECO:0000256" key="1">
    <source>
        <dbReference type="ARBA" id="ARBA00022603"/>
    </source>
</evidence>
<proteinExistence type="predicted"/>
<keyword evidence="7" id="KW-1185">Reference proteome</keyword>
<feature type="domain" description="Methyltransferase" evidence="3">
    <location>
        <begin position="61"/>
        <end position="151"/>
    </location>
</feature>
<keyword evidence="2" id="KW-0808">Transferase</keyword>
<evidence type="ECO:0000313" key="5">
    <source>
        <dbReference type="EMBL" id="WJW66384.1"/>
    </source>
</evidence>
<reference evidence="5" key="2">
    <citation type="journal article" date="2024" name="Nature">
        <title>Anoxygenic phototroph of the Chloroflexota uses a type I reaction centre.</title>
        <authorList>
            <person name="Tsuji J.M."/>
            <person name="Shaw N.A."/>
            <person name="Nagashima S."/>
            <person name="Venkiteswaran J.J."/>
            <person name="Schiff S.L."/>
            <person name="Watanabe T."/>
            <person name="Fukui M."/>
            <person name="Hanada S."/>
            <person name="Tank M."/>
            <person name="Neufeld J.D."/>
        </authorList>
    </citation>
    <scope>NUCLEOTIDE SEQUENCE</scope>
    <source>
        <strain evidence="5">L227-S17</strain>
    </source>
</reference>
<keyword evidence="1 4" id="KW-0489">Methyltransferase</keyword>